<feature type="compositionally biased region" description="Low complexity" evidence="2">
    <location>
        <begin position="496"/>
        <end position="510"/>
    </location>
</feature>
<feature type="coiled-coil region" evidence="1">
    <location>
        <begin position="35"/>
        <end position="161"/>
    </location>
</feature>
<organism evidence="3 4">
    <name type="scientific">Acrasis kona</name>
    <dbReference type="NCBI Taxonomy" id="1008807"/>
    <lineage>
        <taxon>Eukaryota</taxon>
        <taxon>Discoba</taxon>
        <taxon>Heterolobosea</taxon>
        <taxon>Tetramitia</taxon>
        <taxon>Eutetramitia</taxon>
        <taxon>Acrasidae</taxon>
        <taxon>Acrasis</taxon>
    </lineage>
</organism>
<feature type="coiled-coil region" evidence="1">
    <location>
        <begin position="270"/>
        <end position="343"/>
    </location>
</feature>
<proteinExistence type="predicted"/>
<dbReference type="PANTHER" id="PTHR14845:SF0">
    <property type="entry name" value="DUF4515 DOMAIN-CONTAINING PROTEIN"/>
    <property type="match status" value="1"/>
</dbReference>
<dbReference type="AlphaFoldDB" id="A0AAW2YMD8"/>
<evidence type="ECO:0000313" key="4">
    <source>
        <dbReference type="Proteomes" id="UP001431209"/>
    </source>
</evidence>
<keyword evidence="1" id="KW-0175">Coiled coil</keyword>
<evidence type="ECO:0000256" key="2">
    <source>
        <dbReference type="SAM" id="MobiDB-lite"/>
    </source>
</evidence>
<evidence type="ECO:0000313" key="3">
    <source>
        <dbReference type="EMBL" id="KAL0478317.1"/>
    </source>
</evidence>
<gene>
    <name evidence="3" type="ORF">AKO1_008591</name>
</gene>
<keyword evidence="4" id="KW-1185">Reference proteome</keyword>
<feature type="region of interest" description="Disordered" evidence="2">
    <location>
        <begin position="1"/>
        <end position="24"/>
    </location>
</feature>
<dbReference type="PANTHER" id="PTHR14845">
    <property type="entry name" value="COILED-COIL DOMAIN-CONTAINING 166"/>
    <property type="match status" value="1"/>
</dbReference>
<feature type="region of interest" description="Disordered" evidence="2">
    <location>
        <begin position="475"/>
        <end position="510"/>
    </location>
</feature>
<dbReference type="Proteomes" id="UP001431209">
    <property type="component" value="Unassembled WGS sequence"/>
</dbReference>
<accession>A0AAW2YMD8</accession>
<reference evidence="3 4" key="1">
    <citation type="submission" date="2024-03" db="EMBL/GenBank/DDBJ databases">
        <title>The Acrasis kona genome and developmental transcriptomes reveal deep origins of eukaryotic multicellular pathways.</title>
        <authorList>
            <person name="Sheikh S."/>
            <person name="Fu C.-J."/>
            <person name="Brown M.W."/>
            <person name="Baldauf S.L."/>
        </authorList>
    </citation>
    <scope>NUCLEOTIDE SEQUENCE [LARGE SCALE GENOMIC DNA]</scope>
    <source>
        <strain evidence="3 4">ATCC MYA-3509</strain>
    </source>
</reference>
<feature type="compositionally biased region" description="Basic residues" evidence="2">
    <location>
        <begin position="1"/>
        <end position="13"/>
    </location>
</feature>
<comment type="caution">
    <text evidence="3">The sequence shown here is derived from an EMBL/GenBank/DDBJ whole genome shotgun (WGS) entry which is preliminary data.</text>
</comment>
<dbReference type="EMBL" id="JAOPGA020000365">
    <property type="protein sequence ID" value="KAL0478317.1"/>
    <property type="molecule type" value="Genomic_DNA"/>
</dbReference>
<evidence type="ECO:0000256" key="1">
    <source>
        <dbReference type="SAM" id="Coils"/>
    </source>
</evidence>
<name>A0AAW2YMD8_9EUKA</name>
<protein>
    <submittedName>
        <fullName evidence="3">Basal body-orientation factor 1</fullName>
    </submittedName>
</protein>
<sequence>MAKQRIKQASRAKSRNESNQNDDELNSLSEFAMKFEACTKNYEKARTENTNLKNEVKRREAEHRHVIGYLQKDIELKGRSISQLQKQLIDMKQKVEDAAVEKKTHLETVKNTYEEQLKDLLEENTLLERMISELERTKNKKALLQETLNKRQSELISLKAECDREIIKAKLQTAQDIFVIKQEQAAYKVQHEEVVTENAVMLVDEKRRNISQSSIDLSVHLRMVEKQMVNAGAEKLSVQAKNKNHKMEFELSEQAVKEYARQGLYMSRSVRDLTKDKKKLEDNLSTVVNDHVQKYSLLLENNNISLQGRTVMVENLKDSLSIRNNELNELKKLSRRILNHKQEMESFFIEGIKQVKNEKSLHKEFETSEAFIQTPRKNTELAASSLLYNRSMQLMNERNFTFSSLNWEEKESVMRILLSRINGTSENKYSTQHYDKDFGLTQSIMVNNLGQASPPRVIHSTIKNHKAQQRYKHMVSNSLRAVPPVTPQTGRRPRSRSSSTGISRASSAGSSYRYNLGSRMTQVTTAPNNILRLLAEEGEFT</sequence>